<reference evidence="2" key="2">
    <citation type="submission" date="2019-01" db="UniProtKB">
        <authorList>
            <consortium name="EnsemblPlants"/>
        </authorList>
    </citation>
    <scope>IDENTIFICATION</scope>
    <source>
        <strain evidence="2">cv. Heinz 1706</strain>
    </source>
</reference>
<dbReference type="InParanoid" id="A0A3Q7HDP6"/>
<reference evidence="2" key="1">
    <citation type="journal article" date="2012" name="Nature">
        <title>The tomato genome sequence provides insights into fleshy fruit evolution.</title>
        <authorList>
            <consortium name="Tomato Genome Consortium"/>
        </authorList>
    </citation>
    <scope>NUCLEOTIDE SEQUENCE [LARGE SCALE GENOMIC DNA]</scope>
    <source>
        <strain evidence="2">cv. Heinz 1706</strain>
    </source>
</reference>
<dbReference type="PaxDb" id="4081-Solyc05g045750.1.1"/>
<feature type="region of interest" description="Disordered" evidence="1">
    <location>
        <begin position="1"/>
        <end position="20"/>
    </location>
</feature>
<evidence type="ECO:0000256" key="1">
    <source>
        <dbReference type="SAM" id="MobiDB-lite"/>
    </source>
</evidence>
<dbReference type="Gramene" id="Solyc05g045750.2.1">
    <property type="protein sequence ID" value="Solyc05g045750.2.1"/>
    <property type="gene ID" value="Solyc05g045750.2"/>
</dbReference>
<organism evidence="2">
    <name type="scientific">Solanum lycopersicum</name>
    <name type="common">Tomato</name>
    <name type="synonym">Lycopersicon esculentum</name>
    <dbReference type="NCBI Taxonomy" id="4081"/>
    <lineage>
        <taxon>Eukaryota</taxon>
        <taxon>Viridiplantae</taxon>
        <taxon>Streptophyta</taxon>
        <taxon>Embryophyta</taxon>
        <taxon>Tracheophyta</taxon>
        <taxon>Spermatophyta</taxon>
        <taxon>Magnoliopsida</taxon>
        <taxon>eudicotyledons</taxon>
        <taxon>Gunneridae</taxon>
        <taxon>Pentapetalae</taxon>
        <taxon>asterids</taxon>
        <taxon>lamiids</taxon>
        <taxon>Solanales</taxon>
        <taxon>Solanaceae</taxon>
        <taxon>Solanoideae</taxon>
        <taxon>Solaneae</taxon>
        <taxon>Solanum</taxon>
        <taxon>Solanum subgen. Lycopersicon</taxon>
    </lineage>
</organism>
<protein>
    <submittedName>
        <fullName evidence="2">Uncharacterized protein</fullName>
    </submittedName>
</protein>
<accession>A0A3Q7HDP6</accession>
<sequence length="78" mass="9217">MLAWNSGYKQMGRGGREKHGLKNESIRARTWGYSKFFKERFCDMDAHPNLVCRLSHLTDDDILDRFDRTSFFLTIQNS</sequence>
<evidence type="ECO:0000313" key="3">
    <source>
        <dbReference type="Proteomes" id="UP000004994"/>
    </source>
</evidence>
<proteinExistence type="predicted"/>
<dbReference type="AlphaFoldDB" id="A0A3Q7HDP6"/>
<dbReference type="Proteomes" id="UP000004994">
    <property type="component" value="Chromosome 5"/>
</dbReference>
<keyword evidence="3" id="KW-1185">Reference proteome</keyword>
<dbReference type="EnsemblPlants" id="Solyc05g045750.2.1">
    <property type="protein sequence ID" value="Solyc05g045750.2.1"/>
    <property type="gene ID" value="Solyc05g045750.2"/>
</dbReference>
<name>A0A3Q7HDP6_SOLLC</name>
<evidence type="ECO:0000313" key="2">
    <source>
        <dbReference type="EnsemblPlants" id="Solyc05g045750.2.1"/>
    </source>
</evidence>